<accession>A0ABZ2P0A7</accession>
<dbReference type="EMBL" id="CP147711">
    <property type="protein sequence ID" value="WXC80180.1"/>
    <property type="molecule type" value="Genomic_DNA"/>
</dbReference>
<dbReference type="RefSeq" id="WP_338822406.1">
    <property type="nucleotide sequence ID" value="NZ_CP147708.1"/>
</dbReference>
<gene>
    <name evidence="1" type="ORF">WDK88_00475</name>
</gene>
<dbReference type="Proteomes" id="UP001432046">
    <property type="component" value="Chromosome"/>
</dbReference>
<evidence type="ECO:0000313" key="1">
    <source>
        <dbReference type="EMBL" id="WXC80180.1"/>
    </source>
</evidence>
<proteinExistence type="predicted"/>
<protein>
    <submittedName>
        <fullName evidence="1">Uncharacterized protein</fullName>
    </submittedName>
</protein>
<organism evidence="1 2">
    <name type="scientific">Bradyrhizobium septentrionale</name>
    <dbReference type="NCBI Taxonomy" id="1404411"/>
    <lineage>
        <taxon>Bacteria</taxon>
        <taxon>Pseudomonadati</taxon>
        <taxon>Pseudomonadota</taxon>
        <taxon>Alphaproteobacteria</taxon>
        <taxon>Hyphomicrobiales</taxon>
        <taxon>Nitrobacteraceae</taxon>
        <taxon>Bradyrhizobium</taxon>
    </lineage>
</organism>
<keyword evidence="2" id="KW-1185">Reference proteome</keyword>
<evidence type="ECO:0000313" key="2">
    <source>
        <dbReference type="Proteomes" id="UP001432046"/>
    </source>
</evidence>
<reference evidence="1" key="2">
    <citation type="submission" date="2024-03" db="EMBL/GenBank/DDBJ databases">
        <authorList>
            <person name="Bromfield E.S.P."/>
            <person name="Cloutier S."/>
        </authorList>
    </citation>
    <scope>NUCLEOTIDE SEQUENCE</scope>
    <source>
        <strain evidence="1">5S5</strain>
    </source>
</reference>
<sequence>MIQINTAAGDGGYYPVHDVAEVAALLQRAISEYWKNAPDLPDGSSCLVERRHPPATLHGVVFDILVGAAATGRDGATLEGA</sequence>
<reference evidence="1" key="1">
    <citation type="journal article" date="2021" name="Int. J. Syst. Evol. Microbiol.">
        <title>Bradyrhizobium septentrionale sp. nov. (sv. septentrionale) and Bradyrhizobium quebecense sp. nov. (sv. septentrionale) associated with legumes native to Canada possess rearranged symbiosis genes and numerous insertion sequences.</title>
        <authorList>
            <person name="Bromfield E.S.P."/>
            <person name="Cloutier S."/>
        </authorList>
    </citation>
    <scope>NUCLEOTIDE SEQUENCE</scope>
    <source>
        <strain evidence="1">5S5</strain>
    </source>
</reference>
<name>A0ABZ2P0A7_9BRAD</name>